<feature type="transmembrane region" description="Helical" evidence="9">
    <location>
        <begin position="242"/>
        <end position="269"/>
    </location>
</feature>
<evidence type="ECO:0000256" key="4">
    <source>
        <dbReference type="ARBA" id="ARBA00022692"/>
    </source>
</evidence>
<evidence type="ECO:0000256" key="5">
    <source>
        <dbReference type="ARBA" id="ARBA00022741"/>
    </source>
</evidence>
<dbReference type="CDD" id="cd07346">
    <property type="entry name" value="ABC_6TM_exporters"/>
    <property type="match status" value="1"/>
</dbReference>
<dbReference type="RefSeq" id="WP_151759326.1">
    <property type="nucleotide sequence ID" value="NZ_BKZW01000004.1"/>
</dbReference>
<gene>
    <name evidence="12" type="ORF">KDW_58720</name>
</gene>
<evidence type="ECO:0000259" key="10">
    <source>
        <dbReference type="PROSITE" id="PS50893"/>
    </source>
</evidence>
<dbReference type="SMART" id="SM00382">
    <property type="entry name" value="AAA"/>
    <property type="match status" value="1"/>
</dbReference>
<accession>A0A5J4KYW1</accession>
<dbReference type="GO" id="GO:0015421">
    <property type="term" value="F:ABC-type oligopeptide transporter activity"/>
    <property type="evidence" value="ECO:0007669"/>
    <property type="project" value="TreeGrafter"/>
</dbReference>
<dbReference type="AlphaFoldDB" id="A0A5J4KYW1"/>
<keyword evidence="8 9" id="KW-0472">Membrane</keyword>
<dbReference type="PANTHER" id="PTHR43394:SF1">
    <property type="entry name" value="ATP-BINDING CASSETTE SUB-FAMILY B MEMBER 10, MITOCHONDRIAL"/>
    <property type="match status" value="1"/>
</dbReference>
<dbReference type="FunFam" id="3.40.50.300:FF:000299">
    <property type="entry name" value="ABC transporter ATP-binding protein/permease"/>
    <property type="match status" value="1"/>
</dbReference>
<dbReference type="GO" id="GO:0005886">
    <property type="term" value="C:plasma membrane"/>
    <property type="evidence" value="ECO:0007669"/>
    <property type="project" value="UniProtKB-SubCell"/>
</dbReference>
<keyword evidence="7 9" id="KW-1133">Transmembrane helix</keyword>
<evidence type="ECO:0000313" key="13">
    <source>
        <dbReference type="Proteomes" id="UP000326912"/>
    </source>
</evidence>
<dbReference type="InterPro" id="IPR036640">
    <property type="entry name" value="ABC1_TM_sf"/>
</dbReference>
<feature type="domain" description="ABC transporter" evidence="10">
    <location>
        <begin position="339"/>
        <end position="573"/>
    </location>
</feature>
<reference evidence="12 13" key="1">
    <citation type="submission" date="2019-10" db="EMBL/GenBank/DDBJ databases">
        <title>Dictyobacter vulcani sp. nov., within the class Ktedonobacteria, isolated from soil of volcanic Mt. Zao.</title>
        <authorList>
            <person name="Zheng Y."/>
            <person name="Wang C.M."/>
            <person name="Sakai Y."/>
            <person name="Abe K."/>
            <person name="Yokota A."/>
            <person name="Yabe S."/>
        </authorList>
    </citation>
    <scope>NUCLEOTIDE SEQUENCE [LARGE SCALE GENOMIC DNA]</scope>
    <source>
        <strain evidence="12 13">W12</strain>
    </source>
</reference>
<dbReference type="PROSITE" id="PS50893">
    <property type="entry name" value="ABC_TRANSPORTER_2"/>
    <property type="match status" value="1"/>
</dbReference>
<evidence type="ECO:0000256" key="8">
    <source>
        <dbReference type="ARBA" id="ARBA00023136"/>
    </source>
</evidence>
<dbReference type="InterPro" id="IPR003439">
    <property type="entry name" value="ABC_transporter-like_ATP-bd"/>
</dbReference>
<evidence type="ECO:0000256" key="7">
    <source>
        <dbReference type="ARBA" id="ARBA00022989"/>
    </source>
</evidence>
<dbReference type="GO" id="GO:0004386">
    <property type="term" value="F:helicase activity"/>
    <property type="evidence" value="ECO:0007669"/>
    <property type="project" value="UniProtKB-KW"/>
</dbReference>
<keyword evidence="13" id="KW-1185">Reference proteome</keyword>
<sequence length="597" mass="66427">MDAQFRRYWRLLTTYLKPQRGRVLLLTILLFINIGLQLVNPQIIRGVIDATQAGSALPLLLTAAGLFIVLSVVQRIIAFVSTYMASNIGWTATNALRADMTLHSLQLDMPFHKTHTPGELIERIDDDVTAQANFFSQFTINVAGNGLLILGLLVLLWREDWRIGIGFVLYTVLVFFALRTIQGIAVRRWTAQREVTADYYGFLEEHITGTEDIRANGAVPYVTQRLFTLMRRMLETTVGAQLVSNLTVFSINALYAIGYTFGLALGAWLYSQHQISIGTAYLLVFYIGMLAQPLEIIREQVKDLQEATASIERVEALLNIEPQIQDGPGAALSRGSLAVAFQAVSFSYDQETPILQDISFQLQPGQVLGLLGRTGSGKTTLARLLFRLYDPTEGTINLDGVDIRQLTLTALREHVGMVTQDVQLFHASIRDNLTFFKQSISDAQIEQVLRELDLWRWVEAQPQGLDTYVAAGGKSLSAGEGQLLAFARVFLKDPGLVVLDEASSRLDPATEHRLEQAVDRLLQQRTGIVIAHRLQTVQRADVIMLLEEGRVVEYGPRAALASDPHSRFYSLLQTGLENPATDSQESDVVAQNMKEVL</sequence>
<feature type="transmembrane region" description="Helical" evidence="9">
    <location>
        <begin position="138"/>
        <end position="157"/>
    </location>
</feature>
<keyword evidence="2" id="KW-0813">Transport</keyword>
<evidence type="ECO:0000256" key="2">
    <source>
        <dbReference type="ARBA" id="ARBA00022448"/>
    </source>
</evidence>
<evidence type="ECO:0000256" key="1">
    <source>
        <dbReference type="ARBA" id="ARBA00004651"/>
    </source>
</evidence>
<feature type="transmembrane region" description="Helical" evidence="9">
    <location>
        <begin position="59"/>
        <end position="80"/>
    </location>
</feature>
<dbReference type="InterPro" id="IPR011527">
    <property type="entry name" value="ABC1_TM_dom"/>
</dbReference>
<evidence type="ECO:0000256" key="9">
    <source>
        <dbReference type="SAM" id="Phobius"/>
    </source>
</evidence>
<proteinExistence type="predicted"/>
<keyword evidence="3" id="KW-1003">Cell membrane</keyword>
<keyword evidence="4 9" id="KW-0812">Transmembrane</keyword>
<keyword evidence="6" id="KW-0067">ATP-binding</keyword>
<comment type="subcellular location">
    <subcellularLocation>
        <location evidence="1">Cell membrane</location>
        <topology evidence="1">Multi-pass membrane protein</topology>
    </subcellularLocation>
</comment>
<dbReference type="Gene3D" id="1.20.1560.10">
    <property type="entry name" value="ABC transporter type 1, transmembrane domain"/>
    <property type="match status" value="1"/>
</dbReference>
<dbReference type="InterPro" id="IPR003593">
    <property type="entry name" value="AAA+_ATPase"/>
</dbReference>
<evidence type="ECO:0000259" key="11">
    <source>
        <dbReference type="PROSITE" id="PS50929"/>
    </source>
</evidence>
<feature type="transmembrane region" description="Helical" evidence="9">
    <location>
        <begin position="163"/>
        <end position="181"/>
    </location>
</feature>
<dbReference type="SUPFAM" id="SSF52540">
    <property type="entry name" value="P-loop containing nucleoside triphosphate hydrolases"/>
    <property type="match status" value="1"/>
</dbReference>
<dbReference type="PROSITE" id="PS50929">
    <property type="entry name" value="ABC_TM1F"/>
    <property type="match status" value="1"/>
</dbReference>
<protein>
    <submittedName>
        <fullName evidence="12">Helicase</fullName>
    </submittedName>
</protein>
<evidence type="ECO:0000313" key="12">
    <source>
        <dbReference type="EMBL" id="GER91710.1"/>
    </source>
</evidence>
<evidence type="ECO:0000256" key="6">
    <source>
        <dbReference type="ARBA" id="ARBA00022840"/>
    </source>
</evidence>
<organism evidence="12 13">
    <name type="scientific">Dictyobacter vulcani</name>
    <dbReference type="NCBI Taxonomy" id="2607529"/>
    <lineage>
        <taxon>Bacteria</taxon>
        <taxon>Bacillati</taxon>
        <taxon>Chloroflexota</taxon>
        <taxon>Ktedonobacteria</taxon>
        <taxon>Ktedonobacterales</taxon>
        <taxon>Dictyobacteraceae</taxon>
        <taxon>Dictyobacter</taxon>
    </lineage>
</organism>
<dbReference type="InterPro" id="IPR027417">
    <property type="entry name" value="P-loop_NTPase"/>
</dbReference>
<dbReference type="SUPFAM" id="SSF90123">
    <property type="entry name" value="ABC transporter transmembrane region"/>
    <property type="match status" value="1"/>
</dbReference>
<feature type="domain" description="ABC transmembrane type-1" evidence="11">
    <location>
        <begin position="24"/>
        <end position="306"/>
    </location>
</feature>
<dbReference type="Gene3D" id="3.40.50.300">
    <property type="entry name" value="P-loop containing nucleotide triphosphate hydrolases"/>
    <property type="match status" value="1"/>
</dbReference>
<dbReference type="InterPro" id="IPR039421">
    <property type="entry name" value="Type_1_exporter"/>
</dbReference>
<dbReference type="PANTHER" id="PTHR43394">
    <property type="entry name" value="ATP-DEPENDENT PERMEASE MDL1, MITOCHONDRIAL"/>
    <property type="match status" value="1"/>
</dbReference>
<dbReference type="Pfam" id="PF00005">
    <property type="entry name" value="ABC_tran"/>
    <property type="match status" value="1"/>
</dbReference>
<feature type="transmembrane region" description="Helical" evidence="9">
    <location>
        <begin position="21"/>
        <end position="39"/>
    </location>
</feature>
<dbReference type="EMBL" id="BKZW01000004">
    <property type="protein sequence ID" value="GER91710.1"/>
    <property type="molecule type" value="Genomic_DNA"/>
</dbReference>
<evidence type="ECO:0000256" key="3">
    <source>
        <dbReference type="ARBA" id="ARBA00022475"/>
    </source>
</evidence>
<keyword evidence="5" id="KW-0547">Nucleotide-binding</keyword>
<dbReference type="GO" id="GO:0016887">
    <property type="term" value="F:ATP hydrolysis activity"/>
    <property type="evidence" value="ECO:0007669"/>
    <property type="project" value="InterPro"/>
</dbReference>
<dbReference type="Proteomes" id="UP000326912">
    <property type="component" value="Unassembled WGS sequence"/>
</dbReference>
<name>A0A5J4KYW1_9CHLR</name>
<feature type="transmembrane region" description="Helical" evidence="9">
    <location>
        <begin position="275"/>
        <end position="294"/>
    </location>
</feature>
<dbReference type="Pfam" id="PF00664">
    <property type="entry name" value="ABC_membrane"/>
    <property type="match status" value="1"/>
</dbReference>
<dbReference type="GO" id="GO:0005524">
    <property type="term" value="F:ATP binding"/>
    <property type="evidence" value="ECO:0007669"/>
    <property type="project" value="UniProtKB-KW"/>
</dbReference>
<keyword evidence="12" id="KW-0347">Helicase</keyword>
<keyword evidence="12" id="KW-0378">Hydrolase</keyword>
<comment type="caution">
    <text evidence="12">The sequence shown here is derived from an EMBL/GenBank/DDBJ whole genome shotgun (WGS) entry which is preliminary data.</text>
</comment>